<evidence type="ECO:0000313" key="2">
    <source>
        <dbReference type="EMBL" id="RMZ72463.1"/>
    </source>
</evidence>
<dbReference type="OrthoDB" id="74360at2759"/>
<dbReference type="InterPro" id="IPR036188">
    <property type="entry name" value="FAD/NAD-bd_sf"/>
</dbReference>
<gene>
    <name evidence="2" type="ORF">GMOD_00007453</name>
</gene>
<dbReference type="Gene3D" id="3.50.50.60">
    <property type="entry name" value="FAD/NAD(P)-binding domain"/>
    <property type="match status" value="2"/>
</dbReference>
<sequence>MYFPIHPHVSATKDATTNGETTHVKAANEAATNGEATHPSWLLHENAPENHRPIRVIVIGAGFSGILCGIRIPERIRNCELAIYDKNAGVGGTWLENRYPGAACDVPAHGYQYTFNPNHTWSEVYSPSDEICAYLEKTAEKYGVNRFFKLQHEVRDCTWNQKLGKWYLHVQAPSGDIFEDSCDVLVSARGGLNNKKWPSIEGMSDFKGEIMHSAAWNQDYDFKNKRVGVIGGGSSSIQIVPKLQKIDGTHVDCFFRTRTWITPPMGQKAMEDLGIGSQLEWLPEQIEDFKTDPEAYTKFRIKIESEGNSIHTMMTKGSKMQIQLQKAFDDAMKARLEKRPDIYEALIPSFAPGCRRLTPGPGFLEALQEDNVSLVREKITRIESNGVVTADGKLHECDVLVCATGFYTAVAPPFEIKGLNGRTIQEHWKDRATAYLSLASEQFPNQFIIAGPNCGIADGSFTTMVESMTDYTVKAIRKIQKENIKSMVVKEDRVKDFIAYSDAYFARTVFTDNCRSWFRQGGRGEVSDNVTGLWPGSSLHCQEAVRSPRWEDYEYEYLPEKNGAKPNQLAFLGRGIVAAQMEEKRSPMRLAWYCVPDVLDKEIGIPVAFRPEEKLQYQLRPYSY</sequence>
<proteinExistence type="inferred from homology"/>
<name>A0A3M7MD55_9PLEO</name>
<dbReference type="InterPro" id="IPR051209">
    <property type="entry name" value="FAD-bind_Monooxygenase_sf"/>
</dbReference>
<dbReference type="Pfam" id="PF13450">
    <property type="entry name" value="NAD_binding_8"/>
    <property type="match status" value="1"/>
</dbReference>
<protein>
    <submittedName>
        <fullName evidence="2">Sterigmatocystin biosynthesis monooxygenase stcW</fullName>
    </submittedName>
</protein>
<reference evidence="2 3" key="1">
    <citation type="journal article" date="2014" name="PLoS ONE">
        <title>De novo Genome Assembly of the Fungal Plant Pathogen Pyrenophora semeniperda.</title>
        <authorList>
            <person name="Soliai M.M."/>
            <person name="Meyer S.E."/>
            <person name="Udall J.A."/>
            <person name="Elzinga D.E."/>
            <person name="Hermansen R.A."/>
            <person name="Bodily P.M."/>
            <person name="Hart A.A."/>
            <person name="Coleman C.E."/>
        </authorList>
    </citation>
    <scope>NUCLEOTIDE SEQUENCE [LARGE SCALE GENOMIC DNA]</scope>
    <source>
        <strain evidence="2 3">CCB06</strain>
        <tissue evidence="2">Mycelium</tissue>
    </source>
</reference>
<dbReference type="Proteomes" id="UP000265663">
    <property type="component" value="Unassembled WGS sequence"/>
</dbReference>
<dbReference type="PANTHER" id="PTHR42877:SF7">
    <property type="entry name" value="FLAVIN-BINDING MONOOXYGENASE-RELATED"/>
    <property type="match status" value="1"/>
</dbReference>
<dbReference type="PRINTS" id="PR00469">
    <property type="entry name" value="PNDRDTASEII"/>
</dbReference>
<keyword evidence="2" id="KW-0503">Monooxygenase</keyword>
<dbReference type="AlphaFoldDB" id="A0A3M7MD55"/>
<keyword evidence="2" id="KW-0560">Oxidoreductase</keyword>
<evidence type="ECO:0000256" key="1">
    <source>
        <dbReference type="ARBA" id="ARBA00010139"/>
    </source>
</evidence>
<dbReference type="GO" id="GO:0004497">
    <property type="term" value="F:monooxygenase activity"/>
    <property type="evidence" value="ECO:0007669"/>
    <property type="project" value="UniProtKB-KW"/>
</dbReference>
<accession>A0A3M7MD55</accession>
<dbReference type="SUPFAM" id="SSF51905">
    <property type="entry name" value="FAD/NAD(P)-binding domain"/>
    <property type="match status" value="1"/>
</dbReference>
<organism evidence="2 3">
    <name type="scientific">Pyrenophora seminiperda CCB06</name>
    <dbReference type="NCBI Taxonomy" id="1302712"/>
    <lineage>
        <taxon>Eukaryota</taxon>
        <taxon>Fungi</taxon>
        <taxon>Dikarya</taxon>
        <taxon>Ascomycota</taxon>
        <taxon>Pezizomycotina</taxon>
        <taxon>Dothideomycetes</taxon>
        <taxon>Pleosporomycetidae</taxon>
        <taxon>Pleosporales</taxon>
        <taxon>Pleosporineae</taxon>
        <taxon>Pleosporaceae</taxon>
        <taxon>Pyrenophora</taxon>
    </lineage>
</organism>
<keyword evidence="3" id="KW-1185">Reference proteome</keyword>
<dbReference type="EMBL" id="KE747833">
    <property type="protein sequence ID" value="RMZ72463.1"/>
    <property type="molecule type" value="Genomic_DNA"/>
</dbReference>
<comment type="similarity">
    <text evidence="1">Belongs to the FAD-binding monooxygenase family.</text>
</comment>
<dbReference type="PANTHER" id="PTHR42877">
    <property type="entry name" value="L-ORNITHINE N(5)-MONOOXYGENASE-RELATED"/>
    <property type="match status" value="1"/>
</dbReference>
<evidence type="ECO:0000313" key="3">
    <source>
        <dbReference type="Proteomes" id="UP000265663"/>
    </source>
</evidence>